<accession>A0A0W8IH77</accession>
<dbReference type="EMBL" id="LQBL01000002">
    <property type="protein sequence ID" value="KUG59287.1"/>
    <property type="molecule type" value="Genomic_DNA"/>
</dbReference>
<protein>
    <submittedName>
        <fullName evidence="2">Uncharacterized protein</fullName>
    </submittedName>
</protein>
<gene>
    <name evidence="2" type="ORF">AVL62_06300</name>
</gene>
<evidence type="ECO:0000313" key="2">
    <source>
        <dbReference type="EMBL" id="KUG59287.1"/>
    </source>
</evidence>
<reference evidence="2 3" key="1">
    <citation type="submission" date="2015-12" db="EMBL/GenBank/DDBJ databases">
        <title>Serinicoccus chungangenesis strain CD08_5 genome sequencing and assembly.</title>
        <authorList>
            <person name="Chander A.M."/>
            <person name="Kaur G."/>
            <person name="Nair G.R."/>
            <person name="Dhawan D.K."/>
            <person name="Kochhar R.K."/>
            <person name="Mayilraj S."/>
            <person name="Bhadada S.K."/>
        </authorList>
    </citation>
    <scope>NUCLEOTIDE SEQUENCE [LARGE SCALE GENOMIC DNA]</scope>
    <source>
        <strain evidence="2 3">CD08_5</strain>
    </source>
</reference>
<organism evidence="2 3">
    <name type="scientific">Serinicoccus chungangensis</name>
    <dbReference type="NCBI Taxonomy" id="767452"/>
    <lineage>
        <taxon>Bacteria</taxon>
        <taxon>Bacillati</taxon>
        <taxon>Actinomycetota</taxon>
        <taxon>Actinomycetes</taxon>
        <taxon>Micrococcales</taxon>
        <taxon>Ornithinimicrobiaceae</taxon>
        <taxon>Serinicoccus</taxon>
    </lineage>
</organism>
<dbReference type="Proteomes" id="UP000054837">
    <property type="component" value="Unassembled WGS sequence"/>
</dbReference>
<name>A0A0W8IH77_9MICO</name>
<comment type="caution">
    <text evidence="2">The sequence shown here is derived from an EMBL/GenBank/DDBJ whole genome shotgun (WGS) entry which is preliminary data.</text>
</comment>
<proteinExistence type="predicted"/>
<evidence type="ECO:0000313" key="3">
    <source>
        <dbReference type="Proteomes" id="UP000054837"/>
    </source>
</evidence>
<dbReference type="AlphaFoldDB" id="A0A0W8IH77"/>
<sequence>MSVIARTVPPVTPAMPRSARPGSEGPSAGREAAGPPRPEPAEPRPFVVVDRLAGRREAPPEPARVEVAVLATVARYPMVTVVTRVPRRPRPDRGLLVRLVTGHPATR</sequence>
<dbReference type="STRING" id="767452.AVL62_06300"/>
<feature type="compositionally biased region" description="Low complexity" evidence="1">
    <location>
        <begin position="22"/>
        <end position="34"/>
    </location>
</feature>
<keyword evidence="3" id="KW-1185">Reference proteome</keyword>
<evidence type="ECO:0000256" key="1">
    <source>
        <dbReference type="SAM" id="MobiDB-lite"/>
    </source>
</evidence>
<feature type="region of interest" description="Disordered" evidence="1">
    <location>
        <begin position="1"/>
        <end position="45"/>
    </location>
</feature>